<dbReference type="PANTHER" id="PTHR43213:SF5">
    <property type="entry name" value="BIFUNCTIONAL DTTP_UTP PYROPHOSPHATASE_METHYLTRANSFERASE PROTEIN-RELATED"/>
    <property type="match status" value="1"/>
</dbReference>
<dbReference type="InterPro" id="IPR003697">
    <property type="entry name" value="Maf-like"/>
</dbReference>
<evidence type="ECO:0000313" key="5">
    <source>
        <dbReference type="RefSeq" id="XP_011306299.1"/>
    </source>
</evidence>
<dbReference type="HAMAP" id="MF_00528">
    <property type="entry name" value="Maf"/>
    <property type="match status" value="1"/>
</dbReference>
<accession>A0A9R1U2U8</accession>
<evidence type="ECO:0000256" key="2">
    <source>
        <dbReference type="ARBA" id="ARBA00022801"/>
    </source>
</evidence>
<dbReference type="SUPFAM" id="SSF52972">
    <property type="entry name" value="ITPase-like"/>
    <property type="match status" value="1"/>
</dbReference>
<dbReference type="Gene3D" id="3.90.950.10">
    <property type="match status" value="1"/>
</dbReference>
<keyword evidence="2" id="KW-0378">Hydrolase</keyword>
<dbReference type="KEGG" id="fas:105268435"/>
<comment type="cofactor">
    <cofactor evidence="1">
        <name>a divalent metal cation</name>
        <dbReference type="ChEBI" id="CHEBI:60240"/>
    </cofactor>
</comment>
<evidence type="ECO:0000313" key="6">
    <source>
        <dbReference type="RefSeq" id="XP_011306300.1"/>
    </source>
</evidence>
<accession>A0A9R1TBW7</accession>
<dbReference type="GeneID" id="105268435"/>
<dbReference type="Proteomes" id="UP000694866">
    <property type="component" value="Unplaced"/>
</dbReference>
<dbReference type="PANTHER" id="PTHR43213">
    <property type="entry name" value="BIFUNCTIONAL DTTP/UTP PYROPHOSPHATASE/METHYLTRANSFERASE PROTEIN-RELATED"/>
    <property type="match status" value="1"/>
</dbReference>
<dbReference type="OrthoDB" id="10267058at2759"/>
<gene>
    <name evidence="4 5 6 7" type="primary">LOC105268435</name>
</gene>
<dbReference type="CDD" id="cd00555">
    <property type="entry name" value="Maf"/>
    <property type="match status" value="1"/>
</dbReference>
<dbReference type="RefSeq" id="XP_011306300.1">
    <property type="nucleotide sequence ID" value="XM_011307998.1"/>
</dbReference>
<keyword evidence="3" id="KW-1185">Reference proteome</keyword>
<dbReference type="AlphaFoldDB" id="A0A9R1U2U8"/>
<sequence>MLEPTVQGLLSTRVVLASGSPRRHEIIKNLGINAECVPSTYDENLDRRKYQSHGDYVQDLAYFKVQEVFERLKNSKKPPELIVGADTIVTMGETIYGKPKDKNDAFRILNNLKNKEHEVFTGVCFKTRDKEVKFFESTKVTFGDISEEQIRAYIATGEPMDKAGGYGIQGVGGCLIEKINGDYYTVMGMPLYSFIKHLNQLYSDN</sequence>
<dbReference type="InterPro" id="IPR029001">
    <property type="entry name" value="ITPase-like_fam"/>
</dbReference>
<proteinExistence type="inferred from homology"/>
<name>A0A9R1U2U8_9HYME</name>
<evidence type="ECO:0000313" key="3">
    <source>
        <dbReference type="Proteomes" id="UP000694866"/>
    </source>
</evidence>
<reference evidence="4 5" key="1">
    <citation type="submission" date="2025-04" db="UniProtKB">
        <authorList>
            <consortium name="RefSeq"/>
        </authorList>
    </citation>
    <scope>IDENTIFICATION</scope>
    <source>
        <strain evidence="4 5">USDA-PBARC FA_bdor</strain>
        <tissue evidence="4 5">Whole organism</tissue>
    </source>
</reference>
<protein>
    <submittedName>
        <fullName evidence="4 5">N-acetylserotonin O-methyltransferase-like protein</fullName>
    </submittedName>
</protein>
<accession>A0A9R1TBX7</accession>
<dbReference type="GO" id="GO:0047429">
    <property type="term" value="F:nucleoside triphosphate diphosphatase activity"/>
    <property type="evidence" value="ECO:0007669"/>
    <property type="project" value="InterPro"/>
</dbReference>
<dbReference type="PIRSF" id="PIRSF006305">
    <property type="entry name" value="Maf"/>
    <property type="match status" value="1"/>
</dbReference>
<accession>A0A9R1U402</accession>
<evidence type="ECO:0000313" key="4">
    <source>
        <dbReference type="RefSeq" id="XP_011306298.1"/>
    </source>
</evidence>
<dbReference type="RefSeq" id="XP_011306299.1">
    <property type="nucleotide sequence ID" value="XM_011307997.1"/>
</dbReference>
<evidence type="ECO:0000313" key="7">
    <source>
        <dbReference type="RefSeq" id="XP_011306301.1"/>
    </source>
</evidence>
<dbReference type="NCBIfam" id="TIGR00172">
    <property type="entry name" value="maf"/>
    <property type="match status" value="1"/>
</dbReference>
<dbReference type="RefSeq" id="XP_011306298.1">
    <property type="nucleotide sequence ID" value="XM_011307996.1"/>
</dbReference>
<evidence type="ECO:0000256" key="1">
    <source>
        <dbReference type="ARBA" id="ARBA00001968"/>
    </source>
</evidence>
<organism evidence="3 5">
    <name type="scientific">Fopius arisanus</name>
    <dbReference type="NCBI Taxonomy" id="64838"/>
    <lineage>
        <taxon>Eukaryota</taxon>
        <taxon>Metazoa</taxon>
        <taxon>Ecdysozoa</taxon>
        <taxon>Arthropoda</taxon>
        <taxon>Hexapoda</taxon>
        <taxon>Insecta</taxon>
        <taxon>Pterygota</taxon>
        <taxon>Neoptera</taxon>
        <taxon>Endopterygota</taxon>
        <taxon>Hymenoptera</taxon>
        <taxon>Apocrita</taxon>
        <taxon>Ichneumonoidea</taxon>
        <taxon>Braconidae</taxon>
        <taxon>Opiinae</taxon>
        <taxon>Fopius</taxon>
    </lineage>
</organism>
<dbReference type="RefSeq" id="XP_011306301.1">
    <property type="nucleotide sequence ID" value="XM_011307999.1"/>
</dbReference>
<dbReference type="Pfam" id="PF02545">
    <property type="entry name" value="Maf"/>
    <property type="match status" value="1"/>
</dbReference>